<keyword evidence="3" id="KW-1185">Reference proteome</keyword>
<feature type="chain" id="PRO_5005546388" evidence="1">
    <location>
        <begin position="31"/>
        <end position="188"/>
    </location>
</feature>
<feature type="signal peptide" evidence="1">
    <location>
        <begin position="1"/>
        <end position="30"/>
    </location>
</feature>
<dbReference type="PATRIC" id="fig|1473.5.peg.384"/>
<keyword evidence="1" id="KW-0732">Signal</keyword>
<gene>
    <name evidence="2" type="ORF">AFK71_09515</name>
</gene>
<dbReference type="OrthoDB" id="9972636at2"/>
<dbReference type="AlphaFoldDB" id="A0A0L0QKM1"/>
<dbReference type="Proteomes" id="UP000036780">
    <property type="component" value="Unassembled WGS sequence"/>
</dbReference>
<organism evidence="2 3">
    <name type="scientific">Virgibacillus pantothenticus</name>
    <dbReference type="NCBI Taxonomy" id="1473"/>
    <lineage>
        <taxon>Bacteria</taxon>
        <taxon>Bacillati</taxon>
        <taxon>Bacillota</taxon>
        <taxon>Bacilli</taxon>
        <taxon>Bacillales</taxon>
        <taxon>Bacillaceae</taxon>
        <taxon>Virgibacillus</taxon>
    </lineage>
</organism>
<accession>A0A0L0QKM1</accession>
<evidence type="ECO:0000256" key="1">
    <source>
        <dbReference type="SAM" id="SignalP"/>
    </source>
</evidence>
<proteinExistence type="predicted"/>
<sequence>MVKSKNFLLKSGLVFLSVLLFFTSIPPVSASSVNSSDVTVKNAVEILEALDNSAVTQTDSSILINEDQLEKELKDNQEYEKVKVELEKAGLLTNKTYADIPIMRAASSALNPKWVKARNSCAKKYLKDKYGVAALSTTIAALFSGSFRKAAKELAKTGAKLTVPGLIAAFGVMNYKCIKEANSKHSVY</sequence>
<reference evidence="3" key="1">
    <citation type="submission" date="2015-07" db="EMBL/GenBank/DDBJ databases">
        <title>Fjat-10053 dsm26.</title>
        <authorList>
            <person name="Liu B."/>
            <person name="Wang J."/>
            <person name="Zhu Y."/>
            <person name="Liu G."/>
            <person name="Chen Q."/>
            <person name="Chen Z."/>
            <person name="Lan J."/>
            <person name="Che J."/>
            <person name="Ge C."/>
            <person name="Shi H."/>
            <person name="Pan Z."/>
            <person name="Liu X."/>
        </authorList>
    </citation>
    <scope>NUCLEOTIDE SEQUENCE [LARGE SCALE GENOMIC DNA]</scope>
    <source>
        <strain evidence="3">DSM 26</strain>
    </source>
</reference>
<protein>
    <submittedName>
        <fullName evidence="2">Uncharacterized protein</fullName>
    </submittedName>
</protein>
<dbReference type="GeneID" id="66871793"/>
<name>A0A0L0QKM1_VIRPA</name>
<dbReference type="EMBL" id="LGTO01000007">
    <property type="protein sequence ID" value="KNE18823.1"/>
    <property type="molecule type" value="Genomic_DNA"/>
</dbReference>
<comment type="caution">
    <text evidence="2">The sequence shown here is derived from an EMBL/GenBank/DDBJ whole genome shotgun (WGS) entry which is preliminary data.</text>
</comment>
<evidence type="ECO:0000313" key="3">
    <source>
        <dbReference type="Proteomes" id="UP000036780"/>
    </source>
</evidence>
<evidence type="ECO:0000313" key="2">
    <source>
        <dbReference type="EMBL" id="KNE18823.1"/>
    </source>
</evidence>
<dbReference type="RefSeq" id="WP_050351313.1">
    <property type="nucleotide sequence ID" value="NZ_CP073011.1"/>
</dbReference>